<keyword evidence="1" id="KW-0732">Signal</keyword>
<sequence>MLLRIPQIGLAAIFCFLSVATASADCLSNITYNQLGSFSSAPITFKFGLLNATACGQYCEKTKKCQAWSYVEGEAANVTSTSDHNTFVGLYQSFSKMPCQHPLKPNFVALTLDAEGLLERLKSTMYGSSSDIRVWYTSP</sequence>
<dbReference type="EMBL" id="MSZS01000001">
    <property type="protein sequence ID" value="PKX98030.1"/>
    <property type="molecule type" value="Genomic_DNA"/>
</dbReference>
<dbReference type="VEuPathDB" id="FungiDB:P174DRAFT_426373"/>
<evidence type="ECO:0000313" key="4">
    <source>
        <dbReference type="Proteomes" id="UP000234474"/>
    </source>
</evidence>
<reference evidence="4" key="1">
    <citation type="journal article" date="2018" name="Proc. Natl. Acad. Sci. U.S.A.">
        <title>Linking secondary metabolites to gene clusters through genome sequencing of six diverse Aspergillus species.</title>
        <authorList>
            <person name="Kaerboelling I."/>
            <person name="Vesth T.C."/>
            <person name="Frisvad J.C."/>
            <person name="Nybo J.L."/>
            <person name="Theobald S."/>
            <person name="Kuo A."/>
            <person name="Bowyer P."/>
            <person name="Matsuda Y."/>
            <person name="Mondo S."/>
            <person name="Lyhne E.K."/>
            <person name="Kogle M.E."/>
            <person name="Clum A."/>
            <person name="Lipzen A."/>
            <person name="Salamov A."/>
            <person name="Ngan C.Y."/>
            <person name="Daum C."/>
            <person name="Chiniquy J."/>
            <person name="Barry K."/>
            <person name="LaButti K."/>
            <person name="Haridas S."/>
            <person name="Simmons B.A."/>
            <person name="Magnuson J.K."/>
            <person name="Mortensen U.H."/>
            <person name="Larsen T.O."/>
            <person name="Grigoriev I.V."/>
            <person name="Baker S.E."/>
            <person name="Andersen M.R."/>
        </authorList>
    </citation>
    <scope>NUCLEOTIDE SEQUENCE [LARGE SCALE GENOMIC DNA]</scope>
    <source>
        <strain evidence="4">IBT 16806</strain>
    </source>
</reference>
<evidence type="ECO:0000256" key="1">
    <source>
        <dbReference type="SAM" id="SignalP"/>
    </source>
</evidence>
<protein>
    <recommendedName>
        <fullName evidence="2">Apple domain-containing protein</fullName>
    </recommendedName>
</protein>
<organism evidence="3 4">
    <name type="scientific">Aspergillus novofumigatus (strain IBT 16806)</name>
    <dbReference type="NCBI Taxonomy" id="1392255"/>
    <lineage>
        <taxon>Eukaryota</taxon>
        <taxon>Fungi</taxon>
        <taxon>Dikarya</taxon>
        <taxon>Ascomycota</taxon>
        <taxon>Pezizomycotina</taxon>
        <taxon>Eurotiomycetes</taxon>
        <taxon>Eurotiomycetidae</taxon>
        <taxon>Eurotiales</taxon>
        <taxon>Aspergillaceae</taxon>
        <taxon>Aspergillus</taxon>
        <taxon>Aspergillus subgen. Fumigati</taxon>
    </lineage>
</organism>
<dbReference type="RefSeq" id="XP_024686625.1">
    <property type="nucleotide sequence ID" value="XM_024825382.1"/>
</dbReference>
<dbReference type="GeneID" id="36532707"/>
<dbReference type="SUPFAM" id="SSF57414">
    <property type="entry name" value="Hairpin loop containing domain-like"/>
    <property type="match status" value="1"/>
</dbReference>
<feature type="domain" description="Apple" evidence="2">
    <location>
        <begin position="51"/>
        <end position="75"/>
    </location>
</feature>
<evidence type="ECO:0000313" key="3">
    <source>
        <dbReference type="EMBL" id="PKX98030.1"/>
    </source>
</evidence>
<keyword evidence="4" id="KW-1185">Reference proteome</keyword>
<comment type="caution">
    <text evidence="3">The sequence shown here is derived from an EMBL/GenBank/DDBJ whole genome shotgun (WGS) entry which is preliminary data.</text>
</comment>
<gene>
    <name evidence="3" type="ORF">P174DRAFT_426373</name>
</gene>
<feature type="signal peptide" evidence="1">
    <location>
        <begin position="1"/>
        <end position="24"/>
    </location>
</feature>
<proteinExistence type="predicted"/>
<accession>A0A2I1CK80</accession>
<name>A0A2I1CK80_ASPN1</name>
<dbReference type="AlphaFoldDB" id="A0A2I1CK80"/>
<dbReference type="InterPro" id="IPR003609">
    <property type="entry name" value="Pan_app"/>
</dbReference>
<evidence type="ECO:0000259" key="2">
    <source>
        <dbReference type="Pfam" id="PF14295"/>
    </source>
</evidence>
<dbReference type="OrthoDB" id="4424649at2759"/>
<dbReference type="Proteomes" id="UP000234474">
    <property type="component" value="Unassembled WGS sequence"/>
</dbReference>
<feature type="chain" id="PRO_5014133582" description="Apple domain-containing protein" evidence="1">
    <location>
        <begin position="25"/>
        <end position="139"/>
    </location>
</feature>
<dbReference type="Pfam" id="PF14295">
    <property type="entry name" value="PAN_4"/>
    <property type="match status" value="1"/>
</dbReference>